<feature type="region of interest" description="Disordered" evidence="1">
    <location>
        <begin position="20"/>
        <end position="72"/>
    </location>
</feature>
<dbReference type="eggNOG" id="ENOG50311EA">
    <property type="taxonomic scope" value="Bacteria"/>
</dbReference>
<name>A0A086BI85_9FLAO</name>
<keyword evidence="3" id="KW-1185">Reference proteome</keyword>
<comment type="caution">
    <text evidence="2">The sequence shown here is derived from an EMBL/GenBank/DDBJ whole genome shotgun (WGS) entry which is preliminary data.</text>
</comment>
<sequence>MKKFLLLSLGLGIFAVSCGTKEPQMSSGNTDSTAVDQSLKASPSTTDTMTTKMANPDSIKMKTDTMKAPATR</sequence>
<feature type="compositionally biased region" description="Polar residues" evidence="1">
    <location>
        <begin position="23"/>
        <end position="53"/>
    </location>
</feature>
<proteinExistence type="predicted"/>
<evidence type="ECO:0000256" key="1">
    <source>
        <dbReference type="SAM" id="MobiDB-lite"/>
    </source>
</evidence>
<dbReference type="Proteomes" id="UP000028709">
    <property type="component" value="Unassembled WGS sequence"/>
</dbReference>
<dbReference type="PROSITE" id="PS51257">
    <property type="entry name" value="PROKAR_LIPOPROTEIN"/>
    <property type="match status" value="1"/>
</dbReference>
<reference evidence="2 3" key="1">
    <citation type="submission" date="2014-07" db="EMBL/GenBank/DDBJ databases">
        <title>Genome of Chryseobacterium piperi CTM.</title>
        <authorList>
            <person name="Pipes S.E."/>
            <person name="Stropko S.J."/>
            <person name="Newman J.D."/>
        </authorList>
    </citation>
    <scope>NUCLEOTIDE SEQUENCE [LARGE SCALE GENOMIC DNA]</scope>
    <source>
        <strain evidence="2 3">CTM</strain>
    </source>
</reference>
<organism evidence="2 3">
    <name type="scientific">Chryseobacterium piperi</name>
    <dbReference type="NCBI Taxonomy" id="558152"/>
    <lineage>
        <taxon>Bacteria</taxon>
        <taxon>Pseudomonadati</taxon>
        <taxon>Bacteroidota</taxon>
        <taxon>Flavobacteriia</taxon>
        <taxon>Flavobacteriales</taxon>
        <taxon>Weeksellaceae</taxon>
        <taxon>Chryseobacterium group</taxon>
        <taxon>Chryseobacterium</taxon>
    </lineage>
</organism>
<gene>
    <name evidence="2" type="ORF">IQ37_09675</name>
</gene>
<accession>A0A086BI85</accession>
<dbReference type="EMBL" id="JPRJ01000015">
    <property type="protein sequence ID" value="KFF28649.1"/>
    <property type="molecule type" value="Genomic_DNA"/>
</dbReference>
<dbReference type="RefSeq" id="WP_034684273.1">
    <property type="nucleotide sequence ID" value="NZ_CP023049.2"/>
</dbReference>
<dbReference type="KEGG" id="cpip:CJF12_00775"/>
<dbReference type="OrthoDB" id="1274277at2"/>
<dbReference type="AlphaFoldDB" id="A0A086BI85"/>
<protein>
    <submittedName>
        <fullName evidence="2">Cytochrome C551</fullName>
    </submittedName>
</protein>
<evidence type="ECO:0000313" key="2">
    <source>
        <dbReference type="EMBL" id="KFF28649.1"/>
    </source>
</evidence>
<evidence type="ECO:0000313" key="3">
    <source>
        <dbReference type="Proteomes" id="UP000028709"/>
    </source>
</evidence>